<proteinExistence type="predicted"/>
<dbReference type="Proteomes" id="UP001328107">
    <property type="component" value="Unassembled WGS sequence"/>
</dbReference>
<accession>A0AAN5D4C6</accession>
<gene>
    <name evidence="1" type="ORF">PMAYCL1PPCAC_26374</name>
</gene>
<comment type="caution">
    <text evidence="1">The sequence shown here is derived from an EMBL/GenBank/DDBJ whole genome shotgun (WGS) entry which is preliminary data.</text>
</comment>
<feature type="non-terminal residue" evidence="1">
    <location>
        <position position="1"/>
    </location>
</feature>
<evidence type="ECO:0000313" key="2">
    <source>
        <dbReference type="Proteomes" id="UP001328107"/>
    </source>
</evidence>
<evidence type="ECO:0000313" key="1">
    <source>
        <dbReference type="EMBL" id="GMR56179.1"/>
    </source>
</evidence>
<feature type="non-terminal residue" evidence="1">
    <location>
        <position position="73"/>
    </location>
</feature>
<organism evidence="1 2">
    <name type="scientific">Pristionchus mayeri</name>
    <dbReference type="NCBI Taxonomy" id="1317129"/>
    <lineage>
        <taxon>Eukaryota</taxon>
        <taxon>Metazoa</taxon>
        <taxon>Ecdysozoa</taxon>
        <taxon>Nematoda</taxon>
        <taxon>Chromadorea</taxon>
        <taxon>Rhabditida</taxon>
        <taxon>Rhabditina</taxon>
        <taxon>Diplogasteromorpha</taxon>
        <taxon>Diplogasteroidea</taxon>
        <taxon>Neodiplogasteridae</taxon>
        <taxon>Pristionchus</taxon>
    </lineage>
</organism>
<dbReference type="AlphaFoldDB" id="A0AAN5D4C6"/>
<sequence length="73" mass="7860">LDTATQASRCIGPLASVIDKSGYWGLAKPQTMMNVICTKDALNEFTPNHMCSPKTTYDSKVITTNNVHTCPAG</sequence>
<protein>
    <submittedName>
        <fullName evidence="1">Uncharacterized protein</fullName>
    </submittedName>
</protein>
<keyword evidence="2" id="KW-1185">Reference proteome</keyword>
<reference evidence="2" key="1">
    <citation type="submission" date="2022-10" db="EMBL/GenBank/DDBJ databases">
        <title>Genome assembly of Pristionchus species.</title>
        <authorList>
            <person name="Yoshida K."/>
            <person name="Sommer R.J."/>
        </authorList>
    </citation>
    <scope>NUCLEOTIDE SEQUENCE [LARGE SCALE GENOMIC DNA]</scope>
    <source>
        <strain evidence="2">RS5460</strain>
    </source>
</reference>
<name>A0AAN5D4C6_9BILA</name>
<dbReference type="EMBL" id="BTRK01000005">
    <property type="protein sequence ID" value="GMR56179.1"/>
    <property type="molecule type" value="Genomic_DNA"/>
</dbReference>